<keyword evidence="7" id="KW-0963">Cytoplasm</keyword>
<comment type="pathway">
    <text evidence="1 7">Amino-acid biosynthesis; L-proline biosynthesis; L-glutamate 5-semialdehyde from L-glutamate: step 2/2.</text>
</comment>
<dbReference type="EC" id="1.2.1.41" evidence="7"/>
<dbReference type="InterPro" id="IPR015590">
    <property type="entry name" value="Aldehyde_DH_dom"/>
</dbReference>
<dbReference type="EMBL" id="JBHSJB010000053">
    <property type="protein sequence ID" value="MFC5060503.1"/>
    <property type="molecule type" value="Genomic_DNA"/>
</dbReference>
<keyword evidence="4 7" id="KW-0521">NADP</keyword>
<dbReference type="Gene3D" id="3.40.309.10">
    <property type="entry name" value="Aldehyde Dehydrogenase, Chain A, domain 2"/>
    <property type="match status" value="1"/>
</dbReference>
<evidence type="ECO:0000256" key="4">
    <source>
        <dbReference type="ARBA" id="ARBA00022857"/>
    </source>
</evidence>
<dbReference type="InterPro" id="IPR016163">
    <property type="entry name" value="Ald_DH_C"/>
</dbReference>
<keyword evidence="10" id="KW-1185">Reference proteome</keyword>
<dbReference type="SUPFAM" id="SSF53720">
    <property type="entry name" value="ALDH-like"/>
    <property type="match status" value="1"/>
</dbReference>
<comment type="caution">
    <text evidence="9">The sequence shown here is derived from an EMBL/GenBank/DDBJ whole genome shotgun (WGS) entry which is preliminary data.</text>
</comment>
<evidence type="ECO:0000256" key="2">
    <source>
        <dbReference type="ARBA" id="ARBA00022605"/>
    </source>
</evidence>
<gene>
    <name evidence="7" type="primary">proA</name>
    <name evidence="9" type="ORF">ACFPFM_42925</name>
</gene>
<dbReference type="RefSeq" id="WP_344037473.1">
    <property type="nucleotide sequence ID" value="NZ_BAAAKE010000007.1"/>
</dbReference>
<organism evidence="9 10">
    <name type="scientific">Saccharothrix xinjiangensis</name>
    <dbReference type="NCBI Taxonomy" id="204798"/>
    <lineage>
        <taxon>Bacteria</taxon>
        <taxon>Bacillati</taxon>
        <taxon>Actinomycetota</taxon>
        <taxon>Actinomycetes</taxon>
        <taxon>Pseudonocardiales</taxon>
        <taxon>Pseudonocardiaceae</taxon>
        <taxon>Saccharothrix</taxon>
    </lineage>
</organism>
<evidence type="ECO:0000259" key="8">
    <source>
        <dbReference type="Pfam" id="PF00171"/>
    </source>
</evidence>
<protein>
    <recommendedName>
        <fullName evidence="7">Gamma-glutamyl phosphate reductase</fullName>
        <shortName evidence="7">GPR</shortName>
        <ecNumber evidence="7">1.2.1.41</ecNumber>
    </recommendedName>
    <alternativeName>
        <fullName evidence="7">Glutamate-5-semialdehyde dehydrogenase</fullName>
    </alternativeName>
    <alternativeName>
        <fullName evidence="7">Glutamyl-gamma-semialdehyde dehydrogenase</fullName>
        <shortName evidence="7">GSA dehydrogenase</shortName>
    </alternativeName>
</protein>
<evidence type="ECO:0000256" key="6">
    <source>
        <dbReference type="ARBA" id="ARBA00049024"/>
    </source>
</evidence>
<dbReference type="InterPro" id="IPR012134">
    <property type="entry name" value="Glu-5-SA_DH"/>
</dbReference>
<evidence type="ECO:0000313" key="10">
    <source>
        <dbReference type="Proteomes" id="UP001595833"/>
    </source>
</evidence>
<keyword evidence="5 7" id="KW-0560">Oxidoreductase</keyword>
<comment type="subcellular location">
    <subcellularLocation>
        <location evidence="7">Cytoplasm</location>
    </subcellularLocation>
</comment>
<keyword evidence="2 7" id="KW-0028">Amino-acid biosynthesis</keyword>
<dbReference type="InterPro" id="IPR000965">
    <property type="entry name" value="GPR_dom"/>
</dbReference>
<dbReference type="NCBIfam" id="NF001221">
    <property type="entry name" value="PRK00197.1"/>
    <property type="match status" value="1"/>
</dbReference>
<comment type="similarity">
    <text evidence="7">Belongs to the gamma-glutamyl phosphate reductase family.</text>
</comment>
<accession>A0ABV9YCN7</accession>
<evidence type="ECO:0000256" key="7">
    <source>
        <dbReference type="HAMAP-Rule" id="MF_00412"/>
    </source>
</evidence>
<dbReference type="PIRSF" id="PIRSF000151">
    <property type="entry name" value="GPR"/>
    <property type="match status" value="1"/>
</dbReference>
<name>A0ABV9YCN7_9PSEU</name>
<dbReference type="HAMAP" id="MF_00412">
    <property type="entry name" value="ProA"/>
    <property type="match status" value="1"/>
</dbReference>
<sequence>MTEQLLSSARAALHAAPPVGDAAYRRYCGALAEHLTSSWPLVLKANEEDVAAARRRGLPPVLVERLRLTEDHLDGLLRLIDAVTAELGPATTPAPPVPIGDWGALRKVPKPLGVVFMVYEARPTVTVEGALIPVVVGNSVLLRGGKEMAATDAALATAVHEALVSAGLPAGLVTVIEDPDRSVLRALLRRPDAVDVLVPRGSPALIDFCRSAGSIPVIASGGGVNHLYVHGSADLARAAEIALDSKLAEPSACNTLELVLVDEHVAEDFVEEVVRTGADVTLKLGGGLKARPGGGVRIAELAAHDLGREFLEPTIGVLPVPDVDAAVEHVRRYGSAHTEGVVSADDAAIERFTRGVDAAAIVVNGSLRLHDGPTLGLGSEISISTGRLHVRGPVTVSALLTHTWVVEARGALRAERGN</sequence>
<comment type="catalytic activity">
    <reaction evidence="6 7">
        <text>L-glutamate 5-semialdehyde + phosphate + NADP(+) = L-glutamyl 5-phosphate + NADPH + H(+)</text>
        <dbReference type="Rhea" id="RHEA:19541"/>
        <dbReference type="ChEBI" id="CHEBI:15378"/>
        <dbReference type="ChEBI" id="CHEBI:43474"/>
        <dbReference type="ChEBI" id="CHEBI:57783"/>
        <dbReference type="ChEBI" id="CHEBI:58066"/>
        <dbReference type="ChEBI" id="CHEBI:58274"/>
        <dbReference type="ChEBI" id="CHEBI:58349"/>
        <dbReference type="EC" id="1.2.1.41"/>
    </reaction>
</comment>
<dbReference type="InterPro" id="IPR016162">
    <property type="entry name" value="Ald_DH_N"/>
</dbReference>
<keyword evidence="3 7" id="KW-0641">Proline biosynthesis</keyword>
<evidence type="ECO:0000313" key="9">
    <source>
        <dbReference type="EMBL" id="MFC5060503.1"/>
    </source>
</evidence>
<dbReference type="InterPro" id="IPR016161">
    <property type="entry name" value="Ald_DH/histidinol_DH"/>
</dbReference>
<dbReference type="PANTHER" id="PTHR11063:SF8">
    <property type="entry name" value="DELTA-1-PYRROLINE-5-CARBOXYLATE SYNTHASE"/>
    <property type="match status" value="1"/>
</dbReference>
<dbReference type="Proteomes" id="UP001595833">
    <property type="component" value="Unassembled WGS sequence"/>
</dbReference>
<dbReference type="GO" id="GO:0004350">
    <property type="term" value="F:glutamate-5-semialdehyde dehydrogenase activity"/>
    <property type="evidence" value="ECO:0007669"/>
    <property type="project" value="UniProtKB-EC"/>
</dbReference>
<comment type="function">
    <text evidence="7">Catalyzes the NADPH-dependent reduction of L-glutamate 5-phosphate into L-glutamate 5-semialdehyde and phosphate. The product spontaneously undergoes cyclization to form 1-pyrroline-5-carboxylate.</text>
</comment>
<reference evidence="10" key="1">
    <citation type="journal article" date="2019" name="Int. J. Syst. Evol. Microbiol.">
        <title>The Global Catalogue of Microorganisms (GCM) 10K type strain sequencing project: providing services to taxonomists for standard genome sequencing and annotation.</title>
        <authorList>
            <consortium name="The Broad Institute Genomics Platform"/>
            <consortium name="The Broad Institute Genome Sequencing Center for Infectious Disease"/>
            <person name="Wu L."/>
            <person name="Ma J."/>
        </authorList>
    </citation>
    <scope>NUCLEOTIDE SEQUENCE [LARGE SCALE GENOMIC DNA]</scope>
    <source>
        <strain evidence="10">KCTC 12848</strain>
    </source>
</reference>
<feature type="domain" description="Aldehyde dehydrogenase" evidence="8">
    <location>
        <begin position="110"/>
        <end position="280"/>
    </location>
</feature>
<dbReference type="PANTHER" id="PTHR11063">
    <property type="entry name" value="GLUTAMATE SEMIALDEHYDE DEHYDROGENASE"/>
    <property type="match status" value="1"/>
</dbReference>
<evidence type="ECO:0000256" key="3">
    <source>
        <dbReference type="ARBA" id="ARBA00022650"/>
    </source>
</evidence>
<proteinExistence type="inferred from homology"/>
<evidence type="ECO:0000256" key="1">
    <source>
        <dbReference type="ARBA" id="ARBA00004985"/>
    </source>
</evidence>
<evidence type="ECO:0000256" key="5">
    <source>
        <dbReference type="ARBA" id="ARBA00023002"/>
    </source>
</evidence>
<dbReference type="Pfam" id="PF00171">
    <property type="entry name" value="Aldedh"/>
    <property type="match status" value="1"/>
</dbReference>
<dbReference type="Gene3D" id="3.40.605.10">
    <property type="entry name" value="Aldehyde Dehydrogenase, Chain A, domain 1"/>
    <property type="match status" value="1"/>
</dbReference>